<dbReference type="EMBL" id="LQZT01000001">
    <property type="protein sequence ID" value="OCW59534.1"/>
    <property type="molecule type" value="Genomic_DNA"/>
</dbReference>
<protein>
    <submittedName>
        <fullName evidence="4">Hydrolase</fullName>
    </submittedName>
</protein>
<keyword evidence="2 4" id="KW-0378">Hydrolase</keyword>
<proteinExistence type="inferred from homology"/>
<feature type="domain" description="CN hydrolase" evidence="3">
    <location>
        <begin position="2"/>
        <end position="239"/>
    </location>
</feature>
<dbReference type="InterPro" id="IPR044083">
    <property type="entry name" value="RamA-like"/>
</dbReference>
<evidence type="ECO:0000256" key="1">
    <source>
        <dbReference type="ARBA" id="ARBA00010613"/>
    </source>
</evidence>
<comment type="caution">
    <text evidence="4">The sequence shown here is derived from an EMBL/GenBank/DDBJ whole genome shotgun (WGS) entry which is preliminary data.</text>
</comment>
<sequence length="256" mass="27058">MIRISALQMQTAGANVDANLSRIERAAKQAAAAGASLLVTPELSLMSYGGGERMVDLAEPADGPAVSRLEEVARRSGIAIVAGFAEKAGSAVYNSAVYADGTTPPSVYRKAYLYGDYERALFTPEAPQSCLFTHQGITLGMLICYDVEFPENVRRLAVAGAELIVVPTATPAGASGTFIAEKMVPVRAFENQIFVAYVNNCGNDGDFEFAGRSIVAAPDGSALATAELSEALLTADVDPSAYDRSRSENTYLRDLL</sequence>
<organism evidence="4 5">
    <name type="scientific">Hoeflea olei</name>
    <dbReference type="NCBI Taxonomy" id="1480615"/>
    <lineage>
        <taxon>Bacteria</taxon>
        <taxon>Pseudomonadati</taxon>
        <taxon>Pseudomonadota</taxon>
        <taxon>Alphaproteobacteria</taxon>
        <taxon>Hyphomicrobiales</taxon>
        <taxon>Rhizobiaceae</taxon>
        <taxon>Hoeflea</taxon>
    </lineage>
</organism>
<comment type="similarity">
    <text evidence="1">Belongs to the carbon-nitrogen hydrolase superfamily. NIT1/NIT2 family.</text>
</comment>
<dbReference type="GO" id="GO:0033388">
    <property type="term" value="P:putrescine biosynthetic process from arginine"/>
    <property type="evidence" value="ECO:0007669"/>
    <property type="project" value="TreeGrafter"/>
</dbReference>
<dbReference type="Pfam" id="PF00795">
    <property type="entry name" value="CN_hydrolase"/>
    <property type="match status" value="1"/>
</dbReference>
<dbReference type="InterPro" id="IPR003010">
    <property type="entry name" value="C-N_Hydrolase"/>
</dbReference>
<dbReference type="Gene3D" id="3.60.110.10">
    <property type="entry name" value="Carbon-nitrogen hydrolase"/>
    <property type="match status" value="1"/>
</dbReference>
<dbReference type="SUPFAM" id="SSF56317">
    <property type="entry name" value="Carbon-nitrogen hydrolase"/>
    <property type="match status" value="1"/>
</dbReference>
<dbReference type="STRING" id="1480615.AWJ14_11005"/>
<evidence type="ECO:0000313" key="4">
    <source>
        <dbReference type="EMBL" id="OCW59534.1"/>
    </source>
</evidence>
<gene>
    <name evidence="4" type="ORF">AWJ14_11005</name>
</gene>
<dbReference type="PANTHER" id="PTHR43674">
    <property type="entry name" value="NITRILASE C965.09-RELATED"/>
    <property type="match status" value="1"/>
</dbReference>
<dbReference type="CDD" id="cd07576">
    <property type="entry name" value="R-amidase_like"/>
    <property type="match status" value="1"/>
</dbReference>
<dbReference type="OrthoDB" id="9811121at2"/>
<keyword evidence="5" id="KW-1185">Reference proteome</keyword>
<dbReference type="InterPro" id="IPR036526">
    <property type="entry name" value="C-N_Hydrolase_sf"/>
</dbReference>
<dbReference type="Proteomes" id="UP000094795">
    <property type="component" value="Unassembled WGS sequence"/>
</dbReference>
<dbReference type="AlphaFoldDB" id="A0A1C1Z1B7"/>
<evidence type="ECO:0000256" key="2">
    <source>
        <dbReference type="ARBA" id="ARBA00022801"/>
    </source>
</evidence>
<dbReference type="PANTHER" id="PTHR43674:SF2">
    <property type="entry name" value="BETA-UREIDOPROPIONASE"/>
    <property type="match status" value="1"/>
</dbReference>
<dbReference type="PROSITE" id="PS50263">
    <property type="entry name" value="CN_HYDROLASE"/>
    <property type="match status" value="1"/>
</dbReference>
<dbReference type="InterPro" id="IPR001110">
    <property type="entry name" value="UPF0012_CS"/>
</dbReference>
<accession>A0A1C1Z1B7</accession>
<dbReference type="PROSITE" id="PS01227">
    <property type="entry name" value="UPF0012"/>
    <property type="match status" value="1"/>
</dbReference>
<dbReference type="GO" id="GO:0050126">
    <property type="term" value="F:N-carbamoylputrescine amidase activity"/>
    <property type="evidence" value="ECO:0007669"/>
    <property type="project" value="TreeGrafter"/>
</dbReference>
<dbReference type="InterPro" id="IPR050345">
    <property type="entry name" value="Aliph_Amidase/BUP"/>
</dbReference>
<dbReference type="RefSeq" id="WP_066174461.1">
    <property type="nucleotide sequence ID" value="NZ_LQZT01000001.1"/>
</dbReference>
<evidence type="ECO:0000259" key="3">
    <source>
        <dbReference type="PROSITE" id="PS50263"/>
    </source>
</evidence>
<evidence type="ECO:0000313" key="5">
    <source>
        <dbReference type="Proteomes" id="UP000094795"/>
    </source>
</evidence>
<name>A0A1C1Z1B7_9HYPH</name>
<reference evidence="4 5" key="1">
    <citation type="submission" date="2015-12" db="EMBL/GenBank/DDBJ databases">
        <authorList>
            <person name="Shamseldin A."/>
            <person name="Moawad H."/>
            <person name="Abd El-Rahim W.M."/>
            <person name="Sadowsky M.J."/>
        </authorList>
    </citation>
    <scope>NUCLEOTIDE SEQUENCE [LARGE SCALE GENOMIC DNA]</scope>
    <source>
        <strain evidence="4 5">JC234</strain>
    </source>
</reference>